<dbReference type="OrthoDB" id="6337871at2759"/>
<organism evidence="9 10">
    <name type="scientific">Laodelphax striatellus</name>
    <name type="common">Small brown planthopper</name>
    <name type="synonym">Delphax striatella</name>
    <dbReference type="NCBI Taxonomy" id="195883"/>
    <lineage>
        <taxon>Eukaryota</taxon>
        <taxon>Metazoa</taxon>
        <taxon>Ecdysozoa</taxon>
        <taxon>Arthropoda</taxon>
        <taxon>Hexapoda</taxon>
        <taxon>Insecta</taxon>
        <taxon>Pterygota</taxon>
        <taxon>Neoptera</taxon>
        <taxon>Paraneoptera</taxon>
        <taxon>Hemiptera</taxon>
        <taxon>Auchenorrhyncha</taxon>
        <taxon>Fulgoroidea</taxon>
        <taxon>Delphacidae</taxon>
        <taxon>Criomorphinae</taxon>
        <taxon>Laodelphax</taxon>
    </lineage>
</organism>
<evidence type="ECO:0000256" key="1">
    <source>
        <dbReference type="ARBA" id="ARBA00000632"/>
    </source>
</evidence>
<dbReference type="Gene3D" id="1.10.530.10">
    <property type="match status" value="1"/>
</dbReference>
<feature type="disulfide bond" evidence="7">
    <location>
        <begin position="71"/>
        <end position="110"/>
    </location>
</feature>
<dbReference type="GO" id="GO:0031640">
    <property type="term" value="P:killing of cells of another organism"/>
    <property type="evidence" value="ECO:0007669"/>
    <property type="project" value="UniProtKB-KW"/>
</dbReference>
<dbReference type="PROSITE" id="PS51909">
    <property type="entry name" value="LYSOZYME_I"/>
    <property type="match status" value="1"/>
</dbReference>
<evidence type="ECO:0000256" key="5">
    <source>
        <dbReference type="ARBA" id="ARBA00022801"/>
    </source>
</evidence>
<sequence>MASSILLVLTLAAYCSNVFANHLTDCPEADKQDCPCLEKLRRAMVDCYKNPGCIDGVCGPYRIIPQYYAGCHCPTINGRCLKPELCDEECPEFKKNFVECTNNQHCAQRCVTAYQKRYEKQIKKCRGETDCARKLHAHVLGPFNCTGEIHPTFLKRFNSADLCPCETYEK</sequence>
<dbReference type="InParanoid" id="A0A482X6Q7"/>
<dbReference type="SMR" id="A0A482X6Q7"/>
<evidence type="ECO:0000256" key="3">
    <source>
        <dbReference type="ARBA" id="ARBA00022529"/>
    </source>
</evidence>
<feature type="disulfide bond" evidence="7">
    <location>
        <begin position="100"/>
        <end position="106"/>
    </location>
</feature>
<dbReference type="EMBL" id="QKKF02017125">
    <property type="protein sequence ID" value="RZF41168.1"/>
    <property type="molecule type" value="Genomic_DNA"/>
</dbReference>
<feature type="disulfide bond" evidence="7">
    <location>
        <begin position="47"/>
        <end position="58"/>
    </location>
</feature>
<keyword evidence="4" id="KW-0081">Bacteriolytic enzyme</keyword>
<dbReference type="Pfam" id="PF05497">
    <property type="entry name" value="Destabilase"/>
    <property type="match status" value="1"/>
</dbReference>
<feature type="signal peptide" evidence="8">
    <location>
        <begin position="1"/>
        <end position="20"/>
    </location>
</feature>
<dbReference type="GO" id="GO:0003796">
    <property type="term" value="F:lysozyme activity"/>
    <property type="evidence" value="ECO:0007669"/>
    <property type="project" value="UniProtKB-EC"/>
</dbReference>
<evidence type="ECO:0000256" key="7">
    <source>
        <dbReference type="PIRSR" id="PIRSR608597-3"/>
    </source>
</evidence>
<keyword evidence="5" id="KW-0378">Hydrolase</keyword>
<evidence type="ECO:0000256" key="8">
    <source>
        <dbReference type="SAM" id="SignalP"/>
    </source>
</evidence>
<keyword evidence="8" id="KW-0732">Signal</keyword>
<proteinExistence type="predicted"/>
<evidence type="ECO:0000256" key="6">
    <source>
        <dbReference type="ARBA" id="ARBA00023295"/>
    </source>
</evidence>
<evidence type="ECO:0000256" key="2">
    <source>
        <dbReference type="ARBA" id="ARBA00012732"/>
    </source>
</evidence>
<gene>
    <name evidence="9" type="ORF">LSTR_LSTR015352</name>
</gene>
<keyword evidence="3" id="KW-0929">Antimicrobial</keyword>
<protein>
    <recommendedName>
        <fullName evidence="2">lysozyme</fullName>
        <ecNumber evidence="2">3.2.1.17</ecNumber>
    </recommendedName>
</protein>
<reference evidence="9 10" key="1">
    <citation type="journal article" date="2017" name="Gigascience">
        <title>Genome sequence of the small brown planthopper, Laodelphax striatellus.</title>
        <authorList>
            <person name="Zhu J."/>
            <person name="Jiang F."/>
            <person name="Wang X."/>
            <person name="Yang P."/>
            <person name="Bao Y."/>
            <person name="Zhao W."/>
            <person name="Wang W."/>
            <person name="Lu H."/>
            <person name="Wang Q."/>
            <person name="Cui N."/>
            <person name="Li J."/>
            <person name="Chen X."/>
            <person name="Luo L."/>
            <person name="Yu J."/>
            <person name="Kang L."/>
            <person name="Cui F."/>
        </authorList>
    </citation>
    <scope>NUCLEOTIDE SEQUENCE [LARGE SCALE GENOMIC DNA]</scope>
    <source>
        <strain evidence="9">Lst14</strain>
    </source>
</reference>
<evidence type="ECO:0000256" key="4">
    <source>
        <dbReference type="ARBA" id="ARBA00022638"/>
    </source>
</evidence>
<comment type="caution">
    <text evidence="9">The sequence shown here is derived from an EMBL/GenBank/DDBJ whole genome shotgun (WGS) entry which is preliminary data.</text>
</comment>
<accession>A0A482X6Q7</accession>
<keyword evidence="10" id="KW-1185">Reference proteome</keyword>
<dbReference type="AlphaFoldDB" id="A0A482X6Q7"/>
<evidence type="ECO:0000313" key="9">
    <source>
        <dbReference type="EMBL" id="RZF41168.1"/>
    </source>
</evidence>
<dbReference type="InterPro" id="IPR008597">
    <property type="entry name" value="Invert_lysozyme"/>
</dbReference>
<evidence type="ECO:0000313" key="10">
    <source>
        <dbReference type="Proteomes" id="UP000291343"/>
    </source>
</evidence>
<keyword evidence="6" id="KW-0326">Glycosidase</keyword>
<name>A0A482X6Q7_LAOST</name>
<dbReference type="GO" id="GO:0042742">
    <property type="term" value="P:defense response to bacterium"/>
    <property type="evidence" value="ECO:0007669"/>
    <property type="project" value="UniProtKB-KW"/>
</dbReference>
<dbReference type="EC" id="3.2.1.17" evidence="2"/>
<feature type="chain" id="PRO_5019715409" description="lysozyme" evidence="8">
    <location>
        <begin position="21"/>
        <end position="170"/>
    </location>
</feature>
<keyword evidence="7" id="KW-1015">Disulfide bond</keyword>
<comment type="catalytic activity">
    <reaction evidence="1">
        <text>Hydrolysis of (1-&gt;4)-beta-linkages between N-acetylmuramic acid and N-acetyl-D-glucosamine residues in a peptidoglycan and between N-acetyl-D-glucosamine residues in chitodextrins.</text>
        <dbReference type="EC" id="3.2.1.17"/>
    </reaction>
</comment>
<dbReference type="Proteomes" id="UP000291343">
    <property type="component" value="Unassembled WGS sequence"/>
</dbReference>